<accession>A0ACC1QS27</accession>
<organism evidence="1 2">
    <name type="scientific">Lecanicillium saksenae</name>
    <dbReference type="NCBI Taxonomy" id="468837"/>
    <lineage>
        <taxon>Eukaryota</taxon>
        <taxon>Fungi</taxon>
        <taxon>Dikarya</taxon>
        <taxon>Ascomycota</taxon>
        <taxon>Pezizomycotina</taxon>
        <taxon>Sordariomycetes</taxon>
        <taxon>Hypocreomycetidae</taxon>
        <taxon>Hypocreales</taxon>
        <taxon>Cordycipitaceae</taxon>
        <taxon>Lecanicillium</taxon>
    </lineage>
</organism>
<reference evidence="1" key="1">
    <citation type="submission" date="2022-07" db="EMBL/GenBank/DDBJ databases">
        <title>Genome Sequence of Lecanicillium saksenae.</title>
        <authorList>
            <person name="Buettner E."/>
        </authorList>
    </citation>
    <scope>NUCLEOTIDE SEQUENCE</scope>
    <source>
        <strain evidence="1">VT-O1</strain>
    </source>
</reference>
<evidence type="ECO:0000313" key="1">
    <source>
        <dbReference type="EMBL" id="KAJ3491604.1"/>
    </source>
</evidence>
<evidence type="ECO:0000313" key="2">
    <source>
        <dbReference type="Proteomes" id="UP001148737"/>
    </source>
</evidence>
<keyword evidence="2" id="KW-1185">Reference proteome</keyword>
<comment type="caution">
    <text evidence="1">The sequence shown here is derived from an EMBL/GenBank/DDBJ whole genome shotgun (WGS) entry which is preliminary data.</text>
</comment>
<sequence length="248" mass="28008">MPKTPTDGYWSLPPISRALGTWMFVTSIGIHFGRIPFHWLRYNQFYLRFPPQIWRLATGCLITGPGLGIVFDTYFLCNAAIYLEKSHPQMRRKEDFIWYLISICCFIAVMECFIPGMPPFPILTEGFIIALTYTATQRQQGVQSKLMFIPFNFPAPLTPYAMILINLLMGGDIVLGIYGLVAGHLWEFLTRIYPEFGGGPNILKTPWFMTSLVRTGRQFFSSSGVTGGDGADSGPLPDSWRTKGRRLG</sequence>
<protein>
    <submittedName>
        <fullName evidence="1">Uncharacterized protein</fullName>
    </submittedName>
</protein>
<proteinExistence type="predicted"/>
<gene>
    <name evidence="1" type="ORF">NLG97_g5566</name>
</gene>
<dbReference type="EMBL" id="JANAKD010000640">
    <property type="protein sequence ID" value="KAJ3491604.1"/>
    <property type="molecule type" value="Genomic_DNA"/>
</dbReference>
<dbReference type="Proteomes" id="UP001148737">
    <property type="component" value="Unassembled WGS sequence"/>
</dbReference>
<name>A0ACC1QS27_9HYPO</name>